<evidence type="ECO:0000259" key="1">
    <source>
        <dbReference type="Pfam" id="PF12697"/>
    </source>
</evidence>
<protein>
    <submittedName>
        <fullName evidence="2">Alpha/beta hydrolase</fullName>
    </submittedName>
</protein>
<organism evidence="2 3">
    <name type="scientific">Streptomyces hyderabadensis</name>
    <dbReference type="NCBI Taxonomy" id="598549"/>
    <lineage>
        <taxon>Bacteria</taxon>
        <taxon>Bacillati</taxon>
        <taxon>Actinomycetota</taxon>
        <taxon>Actinomycetes</taxon>
        <taxon>Kitasatosporales</taxon>
        <taxon>Streptomycetaceae</taxon>
        <taxon>Streptomyces</taxon>
    </lineage>
</organism>
<dbReference type="InterPro" id="IPR000073">
    <property type="entry name" value="AB_hydrolase_1"/>
</dbReference>
<evidence type="ECO:0000313" key="2">
    <source>
        <dbReference type="EMBL" id="GAA4997451.1"/>
    </source>
</evidence>
<sequence>MTVTGLVATTTPATAADEATRGVSCTSYELPVRLSDSGEATETMWGELCRPADRHPTTVQFLVHGGFYNHAYWDFPVGNGYYSYVRHAVAAGYATFNVDPIGSGNSSHPLSSVVTGDAGTVALHDAITALRDGTVGGQAFEKVLWVGHALGSFYAWREIPRYGDVDGAILTSALNSHNPDHAAIVSANTYPAVQDPKFADSGYDNGYLTTKPGTRGSMFYYPATTDPAVVAKDEETKDVQPVAVTQPAAPPYGIKVPVLVVAGAQDWLECQGVTAYDCDDPDSVLAHESQFYLPEAKLKVAMIPQTGHDLALATTAPVTSALMLQWAKGIAAP</sequence>
<dbReference type="InterPro" id="IPR029058">
    <property type="entry name" value="AB_hydrolase_fold"/>
</dbReference>
<proteinExistence type="predicted"/>
<dbReference type="Gene3D" id="3.40.50.1820">
    <property type="entry name" value="alpha/beta hydrolase"/>
    <property type="match status" value="1"/>
</dbReference>
<dbReference type="Pfam" id="PF12697">
    <property type="entry name" value="Abhydrolase_6"/>
    <property type="match status" value="1"/>
</dbReference>
<gene>
    <name evidence="2" type="ORF">GCM10023257_45320</name>
</gene>
<comment type="caution">
    <text evidence="2">The sequence shown here is derived from an EMBL/GenBank/DDBJ whole genome shotgun (WGS) entry which is preliminary data.</text>
</comment>
<feature type="domain" description="AB hydrolase-1" evidence="1">
    <location>
        <begin position="62"/>
        <end position="312"/>
    </location>
</feature>
<keyword evidence="3" id="KW-1185">Reference proteome</keyword>
<dbReference type="RefSeq" id="WP_226029868.1">
    <property type="nucleotide sequence ID" value="NZ_BAABIV010000018.1"/>
</dbReference>
<name>A0ABP9II15_9ACTN</name>
<dbReference type="GO" id="GO:0016787">
    <property type="term" value="F:hydrolase activity"/>
    <property type="evidence" value="ECO:0007669"/>
    <property type="project" value="UniProtKB-KW"/>
</dbReference>
<evidence type="ECO:0000313" key="3">
    <source>
        <dbReference type="Proteomes" id="UP001500610"/>
    </source>
</evidence>
<dbReference type="SUPFAM" id="SSF53474">
    <property type="entry name" value="alpha/beta-Hydrolases"/>
    <property type="match status" value="1"/>
</dbReference>
<reference evidence="3" key="1">
    <citation type="journal article" date="2019" name="Int. J. Syst. Evol. Microbiol.">
        <title>The Global Catalogue of Microorganisms (GCM) 10K type strain sequencing project: providing services to taxonomists for standard genome sequencing and annotation.</title>
        <authorList>
            <consortium name="The Broad Institute Genomics Platform"/>
            <consortium name="The Broad Institute Genome Sequencing Center for Infectious Disease"/>
            <person name="Wu L."/>
            <person name="Ma J."/>
        </authorList>
    </citation>
    <scope>NUCLEOTIDE SEQUENCE [LARGE SCALE GENOMIC DNA]</scope>
    <source>
        <strain evidence="3">JCM 17657</strain>
    </source>
</reference>
<keyword evidence="2" id="KW-0378">Hydrolase</keyword>
<dbReference type="EMBL" id="BAABIV010000018">
    <property type="protein sequence ID" value="GAA4997451.1"/>
    <property type="molecule type" value="Genomic_DNA"/>
</dbReference>
<dbReference type="Proteomes" id="UP001500610">
    <property type="component" value="Unassembled WGS sequence"/>
</dbReference>
<accession>A0ABP9II15</accession>